<evidence type="ECO:0000256" key="9">
    <source>
        <dbReference type="SAM" id="SignalP"/>
    </source>
</evidence>
<keyword evidence="6" id="KW-0802">TPR repeat</keyword>
<keyword evidence="1 7" id="KW-0645">Protease</keyword>
<evidence type="ECO:0000313" key="12">
    <source>
        <dbReference type="Proteomes" id="UP000318199"/>
    </source>
</evidence>
<keyword evidence="3 7" id="KW-0378">Hydrolase</keyword>
<dbReference type="EMBL" id="VOBQ01000005">
    <property type="protein sequence ID" value="TWO71943.1"/>
    <property type="molecule type" value="Genomic_DNA"/>
</dbReference>
<dbReference type="RefSeq" id="WP_145892502.1">
    <property type="nucleotide sequence ID" value="NZ_VOBQ01000005.1"/>
</dbReference>
<dbReference type="InterPro" id="IPR051156">
    <property type="entry name" value="Mito/Outer_Membr_Metalloprot"/>
</dbReference>
<keyword evidence="12" id="KW-1185">Reference proteome</keyword>
<keyword evidence="8" id="KW-1133">Transmembrane helix</keyword>
<sequence length="391" mass="43022">MTPAQGRRGFLRSACRHCLGLGGLVSAAAMAQPTDKLIPARFSRPALDTDEGGLWALMDREETRLRRSSFAIRDEALHKYVRDLVCRLGGEHCADVRVHLVRSPQFNATMAPNGMMTVYSGLLLRVENEAQLAAVLGHELGHYFERHLVETLRDRKSRAAAATVLAMFGLVGGLASLGVLASHFGFSRDQEARADQVGMRLIQAAGYDGRQAALIWDNLLGELKITGGEEAGKRSPMFATHPPVESRRDDLMKLAGDGGGRLGVAEFDHAVAPHRFEWLEEEIRRGQFEESLVLFNRLLKRRPGDAQVLFARGEVRRLRDKPEDLSQALQDLQAATSEAESPVLAWRSLGLAHRRRSDAAAAAEAFQKYLALVPEAGDASVIQSYLTEVKP</sequence>
<evidence type="ECO:0000256" key="5">
    <source>
        <dbReference type="ARBA" id="ARBA00023049"/>
    </source>
</evidence>
<feature type="chain" id="PRO_5022221787" evidence="9">
    <location>
        <begin position="32"/>
        <end position="391"/>
    </location>
</feature>
<evidence type="ECO:0000256" key="3">
    <source>
        <dbReference type="ARBA" id="ARBA00022801"/>
    </source>
</evidence>
<dbReference type="Proteomes" id="UP000318199">
    <property type="component" value="Unassembled WGS sequence"/>
</dbReference>
<dbReference type="SUPFAM" id="SSF48452">
    <property type="entry name" value="TPR-like"/>
    <property type="match status" value="1"/>
</dbReference>
<dbReference type="Gene3D" id="1.25.40.10">
    <property type="entry name" value="Tetratricopeptide repeat domain"/>
    <property type="match status" value="1"/>
</dbReference>
<feature type="signal peptide" evidence="9">
    <location>
        <begin position="1"/>
        <end position="31"/>
    </location>
</feature>
<feature type="repeat" description="TPR" evidence="6">
    <location>
        <begin position="343"/>
        <end position="376"/>
    </location>
</feature>
<dbReference type="InterPro" id="IPR011990">
    <property type="entry name" value="TPR-like_helical_dom_sf"/>
</dbReference>
<gene>
    <name evidence="11" type="ORF">FN976_08115</name>
</gene>
<dbReference type="GO" id="GO:0051603">
    <property type="term" value="P:proteolysis involved in protein catabolic process"/>
    <property type="evidence" value="ECO:0007669"/>
    <property type="project" value="TreeGrafter"/>
</dbReference>
<accession>A0A562ZTX8</accession>
<dbReference type="InterPro" id="IPR001915">
    <property type="entry name" value="Peptidase_M48"/>
</dbReference>
<evidence type="ECO:0000313" key="11">
    <source>
        <dbReference type="EMBL" id="TWO71943.1"/>
    </source>
</evidence>
<dbReference type="Gene3D" id="3.30.2010.10">
    <property type="entry name" value="Metalloproteases ('zincins'), catalytic domain"/>
    <property type="match status" value="1"/>
</dbReference>
<reference evidence="11 12" key="1">
    <citation type="submission" date="2019-07" db="EMBL/GenBank/DDBJ databases">
        <title>Caenimonas sedimenti sp. nov., isolated from activated sludge.</title>
        <authorList>
            <person name="Xu J."/>
        </authorList>
    </citation>
    <scope>NUCLEOTIDE SEQUENCE [LARGE SCALE GENOMIC DNA]</scope>
    <source>
        <strain evidence="11 12">HX-9-20</strain>
    </source>
</reference>
<evidence type="ECO:0000256" key="7">
    <source>
        <dbReference type="RuleBase" id="RU003983"/>
    </source>
</evidence>
<dbReference type="AlphaFoldDB" id="A0A562ZTX8"/>
<dbReference type="GO" id="GO:0004222">
    <property type="term" value="F:metalloendopeptidase activity"/>
    <property type="evidence" value="ECO:0007669"/>
    <property type="project" value="InterPro"/>
</dbReference>
<organism evidence="11 12">
    <name type="scientific">Caenimonas sedimenti</name>
    <dbReference type="NCBI Taxonomy" id="2596921"/>
    <lineage>
        <taxon>Bacteria</taxon>
        <taxon>Pseudomonadati</taxon>
        <taxon>Pseudomonadota</taxon>
        <taxon>Betaproteobacteria</taxon>
        <taxon>Burkholderiales</taxon>
        <taxon>Comamonadaceae</taxon>
        <taxon>Caenimonas</taxon>
    </lineage>
</organism>
<protein>
    <submittedName>
        <fullName evidence="11">M48 family metalloprotease</fullName>
    </submittedName>
</protein>
<dbReference type="InterPro" id="IPR019734">
    <property type="entry name" value="TPR_rpt"/>
</dbReference>
<name>A0A562ZTX8_9BURK</name>
<evidence type="ECO:0000256" key="4">
    <source>
        <dbReference type="ARBA" id="ARBA00022833"/>
    </source>
</evidence>
<dbReference type="CDD" id="cd07324">
    <property type="entry name" value="M48C_Oma1-like"/>
    <property type="match status" value="1"/>
</dbReference>
<evidence type="ECO:0000256" key="8">
    <source>
        <dbReference type="SAM" id="Phobius"/>
    </source>
</evidence>
<dbReference type="GO" id="GO:0016020">
    <property type="term" value="C:membrane"/>
    <property type="evidence" value="ECO:0007669"/>
    <property type="project" value="TreeGrafter"/>
</dbReference>
<keyword evidence="4 7" id="KW-0862">Zinc</keyword>
<keyword evidence="2" id="KW-0479">Metal-binding</keyword>
<dbReference type="GO" id="GO:0046872">
    <property type="term" value="F:metal ion binding"/>
    <property type="evidence" value="ECO:0007669"/>
    <property type="project" value="UniProtKB-KW"/>
</dbReference>
<proteinExistence type="inferred from homology"/>
<dbReference type="PROSITE" id="PS50005">
    <property type="entry name" value="TPR"/>
    <property type="match status" value="1"/>
</dbReference>
<feature type="transmembrane region" description="Helical" evidence="8">
    <location>
        <begin position="159"/>
        <end position="181"/>
    </location>
</feature>
<comment type="cofactor">
    <cofactor evidence="7">
        <name>Zn(2+)</name>
        <dbReference type="ChEBI" id="CHEBI:29105"/>
    </cofactor>
    <text evidence="7">Binds 1 zinc ion per subunit.</text>
</comment>
<dbReference type="PANTHER" id="PTHR22726">
    <property type="entry name" value="METALLOENDOPEPTIDASE OMA1"/>
    <property type="match status" value="1"/>
</dbReference>
<evidence type="ECO:0000256" key="2">
    <source>
        <dbReference type="ARBA" id="ARBA00022723"/>
    </source>
</evidence>
<dbReference type="Pfam" id="PF01435">
    <property type="entry name" value="Peptidase_M48"/>
    <property type="match status" value="1"/>
</dbReference>
<comment type="similarity">
    <text evidence="7">Belongs to the peptidase M48 family.</text>
</comment>
<dbReference type="PANTHER" id="PTHR22726:SF1">
    <property type="entry name" value="METALLOENDOPEPTIDASE OMA1, MITOCHONDRIAL"/>
    <property type="match status" value="1"/>
</dbReference>
<keyword evidence="8" id="KW-0472">Membrane</keyword>
<evidence type="ECO:0000256" key="6">
    <source>
        <dbReference type="PROSITE-ProRule" id="PRU00339"/>
    </source>
</evidence>
<keyword evidence="8" id="KW-0812">Transmembrane</keyword>
<comment type="caution">
    <text evidence="11">The sequence shown here is derived from an EMBL/GenBank/DDBJ whole genome shotgun (WGS) entry which is preliminary data.</text>
</comment>
<evidence type="ECO:0000256" key="1">
    <source>
        <dbReference type="ARBA" id="ARBA00022670"/>
    </source>
</evidence>
<feature type="domain" description="Peptidase M48" evidence="10">
    <location>
        <begin position="73"/>
        <end position="252"/>
    </location>
</feature>
<dbReference type="OrthoDB" id="9810445at2"/>
<keyword evidence="5 7" id="KW-0482">Metalloprotease</keyword>
<keyword evidence="9" id="KW-0732">Signal</keyword>
<evidence type="ECO:0000259" key="10">
    <source>
        <dbReference type="Pfam" id="PF01435"/>
    </source>
</evidence>